<reference evidence="1" key="1">
    <citation type="submission" date="2019-06" db="EMBL/GenBank/DDBJ databases">
        <authorList>
            <person name="Gan P."/>
            <person name="Shirasu K."/>
        </authorList>
    </citation>
    <scope>NUCLEOTIDE SEQUENCE [LARGE SCALE GENOMIC DNA]</scope>
    <source>
        <strain evidence="1">CAD2</strain>
    </source>
</reference>
<organism evidence="1 2">
    <name type="scientific">Colletotrichum siamense</name>
    <name type="common">Anthracnose fungus</name>
    <dbReference type="NCBI Taxonomy" id="690259"/>
    <lineage>
        <taxon>Eukaryota</taxon>
        <taxon>Fungi</taxon>
        <taxon>Dikarya</taxon>
        <taxon>Ascomycota</taxon>
        <taxon>Pezizomycotina</taxon>
        <taxon>Sordariomycetes</taxon>
        <taxon>Hypocreomycetidae</taxon>
        <taxon>Glomerellales</taxon>
        <taxon>Glomerellaceae</taxon>
        <taxon>Colletotrichum</taxon>
        <taxon>Colletotrichum gloeosporioides species complex</taxon>
    </lineage>
</organism>
<comment type="caution">
    <text evidence="1">The sequence shown here is derived from an EMBL/GenBank/DDBJ whole genome shotgun (WGS) entry which is preliminary data.</text>
</comment>
<name>A0A9P5F039_COLSI</name>
<sequence length="107" mass="11546">MANGQIVTFYTSGLTLKAAKEESGQSATVACRACSCCCHRPMLYEALLTIQSYVQRWCSGLSSLSSLSKPALPVKCHTWIACLACLIATPSFWNERCTGTSRSSLST</sequence>
<dbReference type="EMBL" id="QPMT01000007">
    <property type="protein sequence ID" value="KAF4862998.1"/>
    <property type="molecule type" value="Genomic_DNA"/>
</dbReference>
<gene>
    <name evidence="1" type="ORF">CGCSCA2_v003408</name>
</gene>
<evidence type="ECO:0000313" key="2">
    <source>
        <dbReference type="Proteomes" id="UP000711996"/>
    </source>
</evidence>
<dbReference type="AlphaFoldDB" id="A0A9P5F039"/>
<evidence type="ECO:0000313" key="1">
    <source>
        <dbReference type="EMBL" id="KAF4862998.1"/>
    </source>
</evidence>
<protein>
    <submittedName>
        <fullName evidence="1">Uncharacterized protein</fullName>
    </submittedName>
</protein>
<accession>A0A9P5F039</accession>
<dbReference type="Proteomes" id="UP000711996">
    <property type="component" value="Unassembled WGS sequence"/>
</dbReference>
<proteinExistence type="predicted"/>
<keyword evidence="2" id="KW-1185">Reference proteome</keyword>
<dbReference type="OrthoDB" id="10408719at2759"/>